<organism evidence="1 2">
    <name type="scientific">Dioscorea alata</name>
    <name type="common">Purple yam</name>
    <dbReference type="NCBI Taxonomy" id="55571"/>
    <lineage>
        <taxon>Eukaryota</taxon>
        <taxon>Viridiplantae</taxon>
        <taxon>Streptophyta</taxon>
        <taxon>Embryophyta</taxon>
        <taxon>Tracheophyta</taxon>
        <taxon>Spermatophyta</taxon>
        <taxon>Magnoliopsida</taxon>
        <taxon>Liliopsida</taxon>
        <taxon>Dioscoreales</taxon>
        <taxon>Dioscoreaceae</taxon>
        <taxon>Dioscorea</taxon>
    </lineage>
</organism>
<evidence type="ECO:0000313" key="2">
    <source>
        <dbReference type="Proteomes" id="UP000827976"/>
    </source>
</evidence>
<comment type="caution">
    <text evidence="1">The sequence shown here is derived from an EMBL/GenBank/DDBJ whole genome shotgun (WGS) entry which is preliminary data.</text>
</comment>
<name>A0ACB7U8G2_DIOAL</name>
<sequence length="423" mass="46887">MASRRSRRVAGEAELEISIPNHFRCPISLELMKDPVTVSTGITYDRQSIERWMDMGHSTCPVTNQAMHTDHELIPNHIIRRRIQDWCVAHKALGIERIPTPRTPVSPAMASQLLSEIALASQLGDNQSYFELAMRVKALVKESERNRRCFMSSGAGRVFACSFSEFANNTSKFSGVLEEILSVITAMAPLDEDACWHLSSPESMSFIVYMLQCGDLGRRLNAVVAVKQLVSRSKNAVEIVAETEGLIEALVKLIKEPISPQTTKSSLVATYYLVSSCEKTAERFVELGIVSLLLEMLVDSDKSMSEKALAVLDSVLVCDKAKNDAYDNALALPVLVKKMFRISDMATEFAVSAIWKLCKKGGEECLIEALQVGAFQKLLLLLQVGCSGETKEKATQLLKLMNGSKKKLECIDVMDFRGLKRSL</sequence>
<evidence type="ECO:0000313" key="1">
    <source>
        <dbReference type="EMBL" id="KAH7656614.1"/>
    </source>
</evidence>
<protein>
    <submittedName>
        <fullName evidence="1">Zinc finger RING/FYVE/PHD-type protein</fullName>
    </submittedName>
</protein>
<reference evidence="2" key="1">
    <citation type="journal article" date="2022" name="Nat. Commun.">
        <title>Chromosome evolution and the genetic basis of agronomically important traits in greater yam.</title>
        <authorList>
            <person name="Bredeson J.V."/>
            <person name="Lyons J.B."/>
            <person name="Oniyinde I.O."/>
            <person name="Okereke N.R."/>
            <person name="Kolade O."/>
            <person name="Nnabue I."/>
            <person name="Nwadili C.O."/>
            <person name="Hribova E."/>
            <person name="Parker M."/>
            <person name="Nwogha J."/>
            <person name="Shu S."/>
            <person name="Carlson J."/>
            <person name="Kariba R."/>
            <person name="Muthemba S."/>
            <person name="Knop K."/>
            <person name="Barton G.J."/>
            <person name="Sherwood A.V."/>
            <person name="Lopez-Montes A."/>
            <person name="Asiedu R."/>
            <person name="Jamnadass R."/>
            <person name="Muchugi A."/>
            <person name="Goodstein D."/>
            <person name="Egesi C.N."/>
            <person name="Featherston J."/>
            <person name="Asfaw A."/>
            <person name="Simpson G.G."/>
            <person name="Dolezel J."/>
            <person name="Hendre P.S."/>
            <person name="Van Deynze A."/>
            <person name="Kumar P.L."/>
            <person name="Obidiegwu J.E."/>
            <person name="Bhattacharjee R."/>
            <person name="Rokhsar D.S."/>
        </authorList>
    </citation>
    <scope>NUCLEOTIDE SEQUENCE [LARGE SCALE GENOMIC DNA]</scope>
    <source>
        <strain evidence="2">cv. TDa95/00328</strain>
    </source>
</reference>
<accession>A0ACB7U8G2</accession>
<keyword evidence="2" id="KW-1185">Reference proteome</keyword>
<dbReference type="EMBL" id="CM037028">
    <property type="protein sequence ID" value="KAH7656614.1"/>
    <property type="molecule type" value="Genomic_DNA"/>
</dbReference>
<dbReference type="Proteomes" id="UP000827976">
    <property type="component" value="Chromosome 18"/>
</dbReference>
<gene>
    <name evidence="1" type="ORF">IHE45_18G086000</name>
</gene>
<proteinExistence type="predicted"/>